<sequence>MLILLWARPAPAPFPSTDERMASSDEDWEIPDELQPDPAEWSFPLDRALGAVVGLKSLVPEDAFTARSLGTERQGNGVLIRADGLVLTIGYLVAEAESVWLTAAGGRVVPGHALAFDHESGFGLVQVLGRLEGIAALELGDADRVRPGERALLAAAGGRARTVACVIAARQPFAGYWEYALDDAFYTAPAHPSWGGAALIGEDGRLLGIGSLILQRRDQKGRKLDLNMVVPVSGLRPILDDLLAYGRVNRPARPWLGLYATEDEEGVVAVSVAPGGPSERAGVRQGDRLVAVGEARIEDLGGLWRAVWSCGVAGARVPLAVMRDGRRRELVIESSDRRRFLKAPRLH</sequence>
<feature type="domain" description="PDZ" evidence="3">
    <location>
        <begin position="242"/>
        <end position="300"/>
    </location>
</feature>
<dbReference type="InterPro" id="IPR009003">
    <property type="entry name" value="Peptidase_S1_PA"/>
</dbReference>
<dbReference type="Proteomes" id="UP000597507">
    <property type="component" value="Unassembled WGS sequence"/>
</dbReference>
<dbReference type="PANTHER" id="PTHR43343">
    <property type="entry name" value="PEPTIDASE S12"/>
    <property type="match status" value="1"/>
</dbReference>
<keyword evidence="2" id="KW-0378">Hydrolase</keyword>
<dbReference type="SUPFAM" id="SSF50494">
    <property type="entry name" value="Trypsin-like serine proteases"/>
    <property type="match status" value="1"/>
</dbReference>
<comment type="caution">
    <text evidence="4">The sequence shown here is derived from an EMBL/GenBank/DDBJ whole genome shotgun (WGS) entry which is preliminary data.</text>
</comment>
<evidence type="ECO:0000259" key="3">
    <source>
        <dbReference type="PROSITE" id="PS50106"/>
    </source>
</evidence>
<dbReference type="Pfam" id="PF13180">
    <property type="entry name" value="PDZ_2"/>
    <property type="match status" value="1"/>
</dbReference>
<dbReference type="AlphaFoldDB" id="A0A8J2Z9K8"/>
<dbReference type="PANTHER" id="PTHR43343:SF3">
    <property type="entry name" value="PROTEASE DO-LIKE 8, CHLOROPLASTIC"/>
    <property type="match status" value="1"/>
</dbReference>
<evidence type="ECO:0000256" key="2">
    <source>
        <dbReference type="ARBA" id="ARBA00022801"/>
    </source>
</evidence>
<accession>A0A8J2Z9K8</accession>
<keyword evidence="5" id="KW-1185">Reference proteome</keyword>
<evidence type="ECO:0000313" key="5">
    <source>
        <dbReference type="Proteomes" id="UP000597507"/>
    </source>
</evidence>
<dbReference type="InterPro" id="IPR001478">
    <property type="entry name" value="PDZ"/>
</dbReference>
<dbReference type="PROSITE" id="PS50106">
    <property type="entry name" value="PDZ"/>
    <property type="match status" value="1"/>
</dbReference>
<name>A0A8J2Z9K8_9PROT</name>
<evidence type="ECO:0000256" key="1">
    <source>
        <dbReference type="ARBA" id="ARBA00022670"/>
    </source>
</evidence>
<dbReference type="Gene3D" id="2.30.42.10">
    <property type="match status" value="1"/>
</dbReference>
<dbReference type="InterPro" id="IPR036034">
    <property type="entry name" value="PDZ_sf"/>
</dbReference>
<organism evidence="4 5">
    <name type="scientific">Caldovatus sediminis</name>
    <dbReference type="NCBI Taxonomy" id="2041189"/>
    <lineage>
        <taxon>Bacteria</taxon>
        <taxon>Pseudomonadati</taxon>
        <taxon>Pseudomonadota</taxon>
        <taxon>Alphaproteobacteria</taxon>
        <taxon>Acetobacterales</taxon>
        <taxon>Roseomonadaceae</taxon>
        <taxon>Caldovatus</taxon>
    </lineage>
</organism>
<dbReference type="GO" id="GO:0008233">
    <property type="term" value="F:peptidase activity"/>
    <property type="evidence" value="ECO:0007669"/>
    <property type="project" value="UniProtKB-KW"/>
</dbReference>
<protein>
    <submittedName>
        <fullName evidence="4">Serine protease</fullName>
    </submittedName>
</protein>
<keyword evidence="1 4" id="KW-0645">Protease</keyword>
<dbReference type="InterPro" id="IPR051201">
    <property type="entry name" value="Chloro_Bact_Ser_Proteases"/>
</dbReference>
<dbReference type="SUPFAM" id="SSF50156">
    <property type="entry name" value="PDZ domain-like"/>
    <property type="match status" value="1"/>
</dbReference>
<dbReference type="EMBL" id="BMKS01000003">
    <property type="protein sequence ID" value="GGG26394.1"/>
    <property type="molecule type" value="Genomic_DNA"/>
</dbReference>
<dbReference type="Pfam" id="PF13365">
    <property type="entry name" value="Trypsin_2"/>
    <property type="match status" value="1"/>
</dbReference>
<evidence type="ECO:0000313" key="4">
    <source>
        <dbReference type="EMBL" id="GGG26394.1"/>
    </source>
</evidence>
<gene>
    <name evidence="4" type="ORF">GCM10010964_12910</name>
</gene>
<reference evidence="4 5" key="1">
    <citation type="journal article" date="2014" name="Int. J. Syst. Evol. Microbiol.">
        <title>Complete genome sequence of Corynebacterium casei LMG S-19264T (=DSM 44701T), isolated from a smear-ripened cheese.</title>
        <authorList>
            <consortium name="US DOE Joint Genome Institute (JGI-PGF)"/>
            <person name="Walter F."/>
            <person name="Albersmeier A."/>
            <person name="Kalinowski J."/>
            <person name="Ruckert C."/>
        </authorList>
    </citation>
    <scope>NUCLEOTIDE SEQUENCE [LARGE SCALE GENOMIC DNA]</scope>
    <source>
        <strain evidence="4 5">CGMCC 1.16330</strain>
    </source>
</reference>
<proteinExistence type="predicted"/>
<dbReference type="Gene3D" id="2.40.10.120">
    <property type="match status" value="1"/>
</dbReference>
<dbReference type="GO" id="GO:0006508">
    <property type="term" value="P:proteolysis"/>
    <property type="evidence" value="ECO:0007669"/>
    <property type="project" value="UniProtKB-KW"/>
</dbReference>